<protein>
    <submittedName>
        <fullName evidence="1">Uncharacterized protein</fullName>
    </submittedName>
</protein>
<dbReference type="EMBL" id="GBXM01044607">
    <property type="protein sequence ID" value="JAH63970.1"/>
    <property type="molecule type" value="Transcribed_RNA"/>
</dbReference>
<proteinExistence type="predicted"/>
<dbReference type="EMBL" id="GBXM01046576">
    <property type="protein sequence ID" value="JAH62001.1"/>
    <property type="molecule type" value="Transcribed_RNA"/>
</dbReference>
<reference evidence="1" key="2">
    <citation type="journal article" date="2015" name="Fish Shellfish Immunol.">
        <title>Early steps in the European eel (Anguilla anguilla)-Vibrio vulnificus interaction in the gills: Role of the RtxA13 toxin.</title>
        <authorList>
            <person name="Callol A."/>
            <person name="Pajuelo D."/>
            <person name="Ebbesson L."/>
            <person name="Teles M."/>
            <person name="MacKenzie S."/>
            <person name="Amaro C."/>
        </authorList>
    </citation>
    <scope>NUCLEOTIDE SEQUENCE</scope>
</reference>
<evidence type="ECO:0000313" key="1">
    <source>
        <dbReference type="EMBL" id="JAH63970.1"/>
    </source>
</evidence>
<reference evidence="1" key="1">
    <citation type="submission" date="2014-11" db="EMBL/GenBank/DDBJ databases">
        <authorList>
            <person name="Amaro Gonzalez C."/>
        </authorList>
    </citation>
    <scope>NUCLEOTIDE SEQUENCE</scope>
</reference>
<organism evidence="1">
    <name type="scientific">Anguilla anguilla</name>
    <name type="common">European freshwater eel</name>
    <name type="synonym">Muraena anguilla</name>
    <dbReference type="NCBI Taxonomy" id="7936"/>
    <lineage>
        <taxon>Eukaryota</taxon>
        <taxon>Metazoa</taxon>
        <taxon>Chordata</taxon>
        <taxon>Craniata</taxon>
        <taxon>Vertebrata</taxon>
        <taxon>Euteleostomi</taxon>
        <taxon>Actinopterygii</taxon>
        <taxon>Neopterygii</taxon>
        <taxon>Teleostei</taxon>
        <taxon>Anguilliformes</taxon>
        <taxon>Anguillidae</taxon>
        <taxon>Anguilla</taxon>
    </lineage>
</organism>
<name>A0A0E9UFG4_ANGAN</name>
<dbReference type="AlphaFoldDB" id="A0A0E9UFG4"/>
<accession>A0A0E9UFG4</accession>
<sequence>MWSPLSDVGYTATPGGHCRPYDWEFGNERERETVRSEIQGLKYSISFILCEEGG</sequence>